<evidence type="ECO:0000313" key="3">
    <source>
        <dbReference type="Proteomes" id="UP000022910"/>
    </source>
</evidence>
<dbReference type="Pfam" id="PF15502">
    <property type="entry name" value="MPLKIP"/>
    <property type="match status" value="1"/>
</dbReference>
<sequence length="180" mass="20451">MSKEQNLSPPPSPPVNNSNSLGNTVSSLPQLPDDFLSFQPQPSTHNSMDIDDNVQTNNSLNDRKWEQQQGSYRRGGNYYNKGREYYNHNDNRSYRGQKRGMYNNGGYQQRDKGGGRGGRGGRNGSYGTPSSSKGGQQKSWNNYSSPKKPKLNEKNINDIDISRYYKKSFLEDPWANLMKK</sequence>
<feature type="compositionally biased region" description="Polar residues" evidence="1">
    <location>
        <begin position="38"/>
        <end position="60"/>
    </location>
</feature>
<dbReference type="InterPro" id="IPR028265">
    <property type="entry name" value="TTDN1/SICKLE"/>
</dbReference>
<keyword evidence="3" id="KW-1185">Reference proteome</keyword>
<evidence type="ECO:0000256" key="1">
    <source>
        <dbReference type="SAM" id="MobiDB-lite"/>
    </source>
</evidence>
<feature type="region of interest" description="Disordered" evidence="1">
    <location>
        <begin position="1"/>
        <end position="154"/>
    </location>
</feature>
<dbReference type="Proteomes" id="UP000022910">
    <property type="component" value="Unassembled WGS sequence"/>
</dbReference>
<accession>A0A015L5C7</accession>
<organism evidence="2 3">
    <name type="scientific">Rhizophagus irregularis (strain DAOM 197198w)</name>
    <name type="common">Glomus intraradices</name>
    <dbReference type="NCBI Taxonomy" id="1432141"/>
    <lineage>
        <taxon>Eukaryota</taxon>
        <taxon>Fungi</taxon>
        <taxon>Fungi incertae sedis</taxon>
        <taxon>Mucoromycota</taxon>
        <taxon>Glomeromycotina</taxon>
        <taxon>Glomeromycetes</taxon>
        <taxon>Glomerales</taxon>
        <taxon>Glomeraceae</taxon>
        <taxon>Rhizophagus</taxon>
    </lineage>
</organism>
<protein>
    <submittedName>
        <fullName evidence="2">Uncharacterized protein</fullName>
    </submittedName>
</protein>
<feature type="compositionally biased region" description="Gly residues" evidence="1">
    <location>
        <begin position="115"/>
        <end position="124"/>
    </location>
</feature>
<reference evidence="2 3" key="1">
    <citation type="submission" date="2014-02" db="EMBL/GenBank/DDBJ databases">
        <title>Single nucleus genome sequencing reveals high similarity among nuclei of an endomycorrhizal fungus.</title>
        <authorList>
            <person name="Lin K."/>
            <person name="Geurts R."/>
            <person name="Zhang Z."/>
            <person name="Limpens E."/>
            <person name="Saunders D.G."/>
            <person name="Mu D."/>
            <person name="Pang E."/>
            <person name="Cao H."/>
            <person name="Cha H."/>
            <person name="Lin T."/>
            <person name="Zhou Q."/>
            <person name="Shang Y."/>
            <person name="Li Y."/>
            <person name="Ivanov S."/>
            <person name="Sharma T."/>
            <person name="Velzen R.V."/>
            <person name="Ruijter N.D."/>
            <person name="Aanen D.K."/>
            <person name="Win J."/>
            <person name="Kamoun S."/>
            <person name="Bisseling T."/>
            <person name="Huang S."/>
        </authorList>
    </citation>
    <scope>NUCLEOTIDE SEQUENCE [LARGE SCALE GENOMIC DNA]</scope>
    <source>
        <strain evidence="3">DAOM197198w</strain>
    </source>
</reference>
<gene>
    <name evidence="2" type="ORF">RirG_112090</name>
</gene>
<dbReference type="OrthoDB" id="2393627at2759"/>
<proteinExistence type="predicted"/>
<feature type="compositionally biased region" description="Polar residues" evidence="1">
    <location>
        <begin position="128"/>
        <end position="145"/>
    </location>
</feature>
<dbReference type="AlphaFoldDB" id="A0A015L5C7"/>
<name>A0A015L5C7_RHIIW</name>
<evidence type="ECO:0000313" key="2">
    <source>
        <dbReference type="EMBL" id="EXX67691.1"/>
    </source>
</evidence>
<comment type="caution">
    <text evidence="2">The sequence shown here is derived from an EMBL/GenBank/DDBJ whole genome shotgun (WGS) entry which is preliminary data.</text>
</comment>
<dbReference type="HOGENOM" id="CLU_1528809_0_0_1"/>
<dbReference type="EMBL" id="JEMT01017618">
    <property type="protein sequence ID" value="EXX67691.1"/>
    <property type="molecule type" value="Genomic_DNA"/>
</dbReference>
<feature type="compositionally biased region" description="Basic and acidic residues" evidence="1">
    <location>
        <begin position="81"/>
        <end position="93"/>
    </location>
</feature>